<dbReference type="EMBL" id="VOOS01000001">
    <property type="protein sequence ID" value="TXB66904.1"/>
    <property type="molecule type" value="Genomic_DNA"/>
</dbReference>
<evidence type="ECO:0000256" key="2">
    <source>
        <dbReference type="RuleBase" id="RU003750"/>
    </source>
</evidence>
<dbReference type="OrthoDB" id="1198827at2"/>
<evidence type="ECO:0000256" key="3">
    <source>
        <dbReference type="SAM" id="Phobius"/>
    </source>
</evidence>
<keyword evidence="3" id="KW-0812">Transmembrane</keyword>
<dbReference type="GO" id="GO:0016020">
    <property type="term" value="C:membrane"/>
    <property type="evidence" value="ECO:0007669"/>
    <property type="project" value="InterPro"/>
</dbReference>
<feature type="transmembrane region" description="Helical" evidence="3">
    <location>
        <begin position="204"/>
        <end position="230"/>
    </location>
</feature>
<protein>
    <submittedName>
        <fullName evidence="4">CDP-alcohol phosphatidyltransferase family protein</fullName>
    </submittedName>
</protein>
<dbReference type="PROSITE" id="PS00379">
    <property type="entry name" value="CDP_ALCOHOL_P_TRANSF"/>
    <property type="match status" value="1"/>
</dbReference>
<reference evidence="4 5" key="1">
    <citation type="submission" date="2019-08" db="EMBL/GenBank/DDBJ databases">
        <title>Genome of Vicingus serpentipes NCIMB 15042.</title>
        <authorList>
            <person name="Bowman J.P."/>
        </authorList>
    </citation>
    <scope>NUCLEOTIDE SEQUENCE [LARGE SCALE GENOMIC DNA]</scope>
    <source>
        <strain evidence="4 5">NCIMB 15042</strain>
    </source>
</reference>
<keyword evidence="1 2" id="KW-0808">Transferase</keyword>
<feature type="transmembrane region" description="Helical" evidence="3">
    <location>
        <begin position="236"/>
        <end position="254"/>
    </location>
</feature>
<name>A0A5C6RXW5_9FLAO</name>
<evidence type="ECO:0000313" key="4">
    <source>
        <dbReference type="EMBL" id="TXB66904.1"/>
    </source>
</evidence>
<dbReference type="InterPro" id="IPR048254">
    <property type="entry name" value="CDP_ALCOHOL_P_TRANSF_CS"/>
</dbReference>
<dbReference type="RefSeq" id="WP_147097952.1">
    <property type="nucleotide sequence ID" value="NZ_VOOS01000001.1"/>
</dbReference>
<evidence type="ECO:0000256" key="1">
    <source>
        <dbReference type="ARBA" id="ARBA00022679"/>
    </source>
</evidence>
<comment type="similarity">
    <text evidence="2">Belongs to the CDP-alcohol phosphatidyltransferase class-I family.</text>
</comment>
<keyword evidence="3" id="KW-0472">Membrane</keyword>
<sequence length="262" mass="29856">MSKLAPENKFIDLSDYGRFLARIFAKSLVKTSFTPVHVTLLFFLVGLAAIYCILNQFYITALFLLILKSIIDAADGELARLRQKPSYIGRFLDSNLDFALNFGFLYAIHIVTENSFGLMLMAFFSIQLQGTVFNYYYTILRNNSDGGDTTSRIKESSFPKALHGENQQIVNFLFIIYTIFYGGYDKIIFAMDSRAKNKSSFPNWFMTFVSIYGLGFQLLIIGVMLTLGLINFISEFLIIYNVFILLIIGVRKIVLPQKKSSQ</sequence>
<evidence type="ECO:0000313" key="5">
    <source>
        <dbReference type="Proteomes" id="UP000321721"/>
    </source>
</evidence>
<keyword evidence="5" id="KW-1185">Reference proteome</keyword>
<dbReference type="GO" id="GO:0016780">
    <property type="term" value="F:phosphotransferase activity, for other substituted phosphate groups"/>
    <property type="evidence" value="ECO:0007669"/>
    <property type="project" value="InterPro"/>
</dbReference>
<dbReference type="Gene3D" id="1.20.120.1760">
    <property type="match status" value="1"/>
</dbReference>
<dbReference type="AlphaFoldDB" id="A0A5C6RXW5"/>
<dbReference type="Proteomes" id="UP000321721">
    <property type="component" value="Unassembled WGS sequence"/>
</dbReference>
<accession>A0A5C6RXW5</accession>
<gene>
    <name evidence="4" type="ORF">FRY74_01610</name>
</gene>
<dbReference type="InterPro" id="IPR043130">
    <property type="entry name" value="CDP-OH_PTrfase_TM_dom"/>
</dbReference>
<dbReference type="Pfam" id="PF01066">
    <property type="entry name" value="CDP-OH_P_transf"/>
    <property type="match status" value="1"/>
</dbReference>
<dbReference type="GO" id="GO:0008654">
    <property type="term" value="P:phospholipid biosynthetic process"/>
    <property type="evidence" value="ECO:0007669"/>
    <property type="project" value="InterPro"/>
</dbReference>
<comment type="caution">
    <text evidence="4">The sequence shown here is derived from an EMBL/GenBank/DDBJ whole genome shotgun (WGS) entry which is preliminary data.</text>
</comment>
<organism evidence="4 5">
    <name type="scientific">Vicingus serpentipes</name>
    <dbReference type="NCBI Taxonomy" id="1926625"/>
    <lineage>
        <taxon>Bacteria</taxon>
        <taxon>Pseudomonadati</taxon>
        <taxon>Bacteroidota</taxon>
        <taxon>Flavobacteriia</taxon>
        <taxon>Flavobacteriales</taxon>
        <taxon>Vicingaceae</taxon>
        <taxon>Vicingus</taxon>
    </lineage>
</organism>
<keyword evidence="3" id="KW-1133">Transmembrane helix</keyword>
<feature type="transmembrane region" description="Helical" evidence="3">
    <location>
        <begin position="40"/>
        <end position="67"/>
    </location>
</feature>
<proteinExistence type="inferred from homology"/>
<dbReference type="InterPro" id="IPR000462">
    <property type="entry name" value="CDP-OH_P_trans"/>
</dbReference>